<dbReference type="Gene3D" id="1.25.10.10">
    <property type="entry name" value="Leucine-rich Repeat Variant"/>
    <property type="match status" value="1"/>
</dbReference>
<dbReference type="InterPro" id="IPR016024">
    <property type="entry name" value="ARM-type_fold"/>
</dbReference>
<accession>A0A369KLQ4</accession>
<feature type="transmembrane region" description="Helical" evidence="1">
    <location>
        <begin position="264"/>
        <end position="283"/>
    </location>
</feature>
<dbReference type="EMBL" id="QOVW01000081">
    <property type="protein sequence ID" value="RDB35571.1"/>
    <property type="molecule type" value="Genomic_DNA"/>
</dbReference>
<dbReference type="Pfam" id="PF13646">
    <property type="entry name" value="HEAT_2"/>
    <property type="match status" value="1"/>
</dbReference>
<feature type="transmembrane region" description="Helical" evidence="1">
    <location>
        <begin position="164"/>
        <end position="182"/>
    </location>
</feature>
<reference evidence="2" key="1">
    <citation type="submission" date="2018-04" db="EMBL/GenBank/DDBJ databases">
        <title>Draft genome sequence of the Candidatus Spirobacillus cienkowskii, a pathogen of freshwater Daphnia species, reconstructed from hemolymph metagenomic reads.</title>
        <authorList>
            <person name="Bresciani L."/>
            <person name="Lemos L.N."/>
            <person name="Wale N."/>
            <person name="Lin J.Y."/>
            <person name="Fernandes G.R."/>
            <person name="Duffy M.A."/>
            <person name="Rodrigues J.M."/>
        </authorList>
    </citation>
    <scope>NUCLEOTIDE SEQUENCE [LARGE SCALE GENOMIC DNA]</scope>
    <source>
        <strain evidence="2">Binning01</strain>
    </source>
</reference>
<dbReference type="InterPro" id="IPR011989">
    <property type="entry name" value="ARM-like"/>
</dbReference>
<protein>
    <submittedName>
        <fullName evidence="2">HEAT repeat domain-containing protein</fullName>
    </submittedName>
</protein>
<evidence type="ECO:0000313" key="3">
    <source>
        <dbReference type="Proteomes" id="UP000253934"/>
    </source>
</evidence>
<feature type="transmembrane region" description="Helical" evidence="1">
    <location>
        <begin position="100"/>
        <end position="121"/>
    </location>
</feature>
<feature type="transmembrane region" description="Helical" evidence="1">
    <location>
        <begin position="218"/>
        <end position="244"/>
    </location>
</feature>
<sequence length="740" mass="87650">MLNRKIIFFIILAYLFQFIIETMLISSSSFFINSVGADKLPTALIISSILTPIFIYLMSILEVFKNSRQTKLFLLFFISLCLLFYVYYNKVTYIQNFDVWFYYIFSNIFSIISIILYWNLINSYFYVFESKMYFSYFIISEEIGAITSDLIINKLIYDYSISKYFVLNFFVILILTFIFFYIKKLKKINDDFNHDEKINFNSNKLLSSNQNFSKNKNLFNVIFFYIIIFCSFYFVSTIINYQFNYAAGEKFKTSDELNKFFSEFQLYSSLIIIGISFFFNKYLFPNSKIIFQHLLYAISILALVYLLNIHYTFYIIAFAELMKIVLEHSLFQNSYEQFTSTFTEKISDKLRNLSEGLFAPVIVVISGALMLFVPSSFSFYNLNLLIFVFMVVLIILIVLIKKIYYNYHLMLLKNNVANNNIRSIQALGEKNNYDSLDFLNDKFYKTSDKFVKKNIIISIGKINSRESIDFIFNVLNEGDEFLQSAAVDALFLYKSYKVHFLLVEFIQGEKNKSIYVRHKIILFINKIYKNAIIPFFMHLLYANDARVVANAIENFWDVNDKNILPFIAKFLNHQSNRVRANAIILLFKYNIKYYNDACIKSINQLRKSRNINDSLSFVFVAGFLKLKQYSLDIVKKYENIKDSIDFKDNLIENFAFSLSSLNSPIGYDLFHLYFLTQKKFPNTLMYKFKLIDENNRILIIKNFFENHFGVDVENNLYENFKSSIYDFSFEIEVIEELLNK</sequence>
<dbReference type="Proteomes" id="UP000253934">
    <property type="component" value="Unassembled WGS sequence"/>
</dbReference>
<dbReference type="SUPFAM" id="SSF48371">
    <property type="entry name" value="ARM repeat"/>
    <property type="match status" value="1"/>
</dbReference>
<keyword evidence="1" id="KW-0472">Membrane</keyword>
<evidence type="ECO:0000256" key="1">
    <source>
        <dbReference type="SAM" id="Phobius"/>
    </source>
</evidence>
<keyword evidence="3" id="KW-1185">Reference proteome</keyword>
<feature type="transmembrane region" description="Helical" evidence="1">
    <location>
        <begin position="379"/>
        <end position="400"/>
    </location>
</feature>
<name>A0A369KLQ4_9BACT</name>
<dbReference type="AlphaFoldDB" id="A0A369KLQ4"/>
<gene>
    <name evidence="2" type="ORF">DCC88_09500</name>
</gene>
<feature type="transmembrane region" description="Helical" evidence="1">
    <location>
        <begin position="352"/>
        <end position="373"/>
    </location>
</feature>
<feature type="transmembrane region" description="Helical" evidence="1">
    <location>
        <begin position="7"/>
        <end position="32"/>
    </location>
</feature>
<keyword evidence="1" id="KW-0812">Transmembrane</keyword>
<feature type="transmembrane region" description="Helical" evidence="1">
    <location>
        <begin position="71"/>
        <end position="88"/>
    </location>
</feature>
<feature type="transmembrane region" description="Helical" evidence="1">
    <location>
        <begin position="44"/>
        <end position="64"/>
    </location>
</feature>
<feature type="transmembrane region" description="Helical" evidence="1">
    <location>
        <begin position="290"/>
        <end position="307"/>
    </location>
</feature>
<keyword evidence="1" id="KW-1133">Transmembrane helix</keyword>
<evidence type="ECO:0000313" key="2">
    <source>
        <dbReference type="EMBL" id="RDB35571.1"/>
    </source>
</evidence>
<organism evidence="2 3">
    <name type="scientific">Spirobacillus cienkowskii</name>
    <dbReference type="NCBI Taxonomy" id="495820"/>
    <lineage>
        <taxon>Bacteria</taxon>
        <taxon>Pseudomonadati</taxon>
        <taxon>Bdellovibrionota</taxon>
        <taxon>Oligoflexia</taxon>
        <taxon>Silvanigrellales</taxon>
        <taxon>Spirobacillus</taxon>
    </lineage>
</organism>
<comment type="caution">
    <text evidence="2">The sequence shown here is derived from an EMBL/GenBank/DDBJ whole genome shotgun (WGS) entry which is preliminary data.</text>
</comment>
<proteinExistence type="predicted"/>